<evidence type="ECO:0000256" key="8">
    <source>
        <dbReference type="ARBA" id="ARBA00023034"/>
    </source>
</evidence>
<feature type="chain" id="PRO_5025713645" description="Transmembrane 9 superfamily member" evidence="10">
    <location>
        <begin position="30"/>
        <end position="715"/>
    </location>
</feature>
<dbReference type="Pfam" id="PF02990">
    <property type="entry name" value="EMP70"/>
    <property type="match status" value="1"/>
</dbReference>
<dbReference type="AlphaFoldDB" id="A0A6A6KFS5"/>
<protein>
    <recommendedName>
        <fullName evidence="10">Transmembrane 9 superfamily member</fullName>
    </recommendedName>
</protein>
<proteinExistence type="inferred from homology"/>
<organism evidence="12 13">
    <name type="scientific">Hevea brasiliensis</name>
    <name type="common">Para rubber tree</name>
    <name type="synonym">Siphonia brasiliensis</name>
    <dbReference type="NCBI Taxonomy" id="3981"/>
    <lineage>
        <taxon>Eukaryota</taxon>
        <taxon>Viridiplantae</taxon>
        <taxon>Streptophyta</taxon>
        <taxon>Embryophyta</taxon>
        <taxon>Tracheophyta</taxon>
        <taxon>Spermatophyta</taxon>
        <taxon>Magnoliopsida</taxon>
        <taxon>eudicotyledons</taxon>
        <taxon>Gunneridae</taxon>
        <taxon>Pentapetalae</taxon>
        <taxon>rosids</taxon>
        <taxon>fabids</taxon>
        <taxon>Malpighiales</taxon>
        <taxon>Euphorbiaceae</taxon>
        <taxon>Crotonoideae</taxon>
        <taxon>Micrandreae</taxon>
        <taxon>Hevea</taxon>
    </lineage>
</organism>
<dbReference type="InterPro" id="IPR036259">
    <property type="entry name" value="MFS_trans_sf"/>
</dbReference>
<feature type="transmembrane region" description="Helical" evidence="10">
    <location>
        <begin position="416"/>
        <end position="436"/>
    </location>
</feature>
<keyword evidence="7 10" id="KW-1133">Transmembrane helix</keyword>
<evidence type="ECO:0000256" key="5">
    <source>
        <dbReference type="ARBA" id="ARBA00022729"/>
    </source>
</evidence>
<dbReference type="PANTHER" id="PTHR10766">
    <property type="entry name" value="TRANSMEMBRANE 9 SUPERFAMILY PROTEIN"/>
    <property type="match status" value="1"/>
</dbReference>
<feature type="signal peptide" evidence="10">
    <location>
        <begin position="1"/>
        <end position="29"/>
    </location>
</feature>
<dbReference type="Proteomes" id="UP000467840">
    <property type="component" value="Chromosome 3"/>
</dbReference>
<dbReference type="PROSITE" id="PS51485">
    <property type="entry name" value="PHYTOCYANIN"/>
    <property type="match status" value="1"/>
</dbReference>
<accession>A0A6A6KFS5</accession>
<gene>
    <name evidence="12" type="ORF">GH714_039536</name>
</gene>
<dbReference type="GO" id="GO:0072657">
    <property type="term" value="P:protein localization to membrane"/>
    <property type="evidence" value="ECO:0007669"/>
    <property type="project" value="TreeGrafter"/>
</dbReference>
<comment type="similarity">
    <text evidence="3 10">Belongs to the nonaspanin (TM9SF) (TC 9.A.2) family.</text>
</comment>
<evidence type="ECO:0000256" key="6">
    <source>
        <dbReference type="ARBA" id="ARBA00022753"/>
    </source>
</evidence>
<keyword evidence="8" id="KW-0333">Golgi apparatus</keyword>
<feature type="transmembrane region" description="Helical" evidence="10">
    <location>
        <begin position="375"/>
        <end position="395"/>
    </location>
</feature>
<evidence type="ECO:0000256" key="3">
    <source>
        <dbReference type="ARBA" id="ARBA00005227"/>
    </source>
</evidence>
<dbReference type="SUPFAM" id="SSF49503">
    <property type="entry name" value="Cupredoxins"/>
    <property type="match status" value="1"/>
</dbReference>
<reference evidence="12 13" key="1">
    <citation type="journal article" date="2020" name="Mol. Plant">
        <title>The Chromosome-Based Rubber Tree Genome Provides New Insights into Spurge Genome Evolution and Rubber Biosynthesis.</title>
        <authorList>
            <person name="Liu J."/>
            <person name="Shi C."/>
            <person name="Shi C.C."/>
            <person name="Li W."/>
            <person name="Zhang Q.J."/>
            <person name="Zhang Y."/>
            <person name="Li K."/>
            <person name="Lu H.F."/>
            <person name="Shi C."/>
            <person name="Zhu S.T."/>
            <person name="Xiao Z.Y."/>
            <person name="Nan H."/>
            <person name="Yue Y."/>
            <person name="Zhu X.G."/>
            <person name="Wu Y."/>
            <person name="Hong X.N."/>
            <person name="Fan G.Y."/>
            <person name="Tong Y."/>
            <person name="Zhang D."/>
            <person name="Mao C.L."/>
            <person name="Liu Y.L."/>
            <person name="Hao S.J."/>
            <person name="Liu W.Q."/>
            <person name="Lv M.Q."/>
            <person name="Zhang H.B."/>
            <person name="Liu Y."/>
            <person name="Hu-Tang G.R."/>
            <person name="Wang J.P."/>
            <person name="Wang J.H."/>
            <person name="Sun Y.H."/>
            <person name="Ni S.B."/>
            <person name="Chen W.B."/>
            <person name="Zhang X.C."/>
            <person name="Jiao Y.N."/>
            <person name="Eichler E.E."/>
            <person name="Li G.H."/>
            <person name="Liu X."/>
            <person name="Gao L.Z."/>
        </authorList>
    </citation>
    <scope>NUCLEOTIDE SEQUENCE [LARGE SCALE GENOMIC DNA]</scope>
    <source>
        <strain evidence="13">cv. GT1</strain>
        <tissue evidence="12">Leaf</tissue>
    </source>
</reference>
<feature type="transmembrane region" description="Helical" evidence="10">
    <location>
        <begin position="448"/>
        <end position="471"/>
    </location>
</feature>
<dbReference type="InterPro" id="IPR003245">
    <property type="entry name" value="Phytocyanin_dom"/>
</dbReference>
<comment type="caution">
    <text evidence="12">The sequence shown here is derived from an EMBL/GenBank/DDBJ whole genome shotgun (WGS) entry which is preliminary data.</text>
</comment>
<comment type="caution">
    <text evidence="10">Lacks conserved residue(s) required for the propagation of feature annotation.</text>
</comment>
<dbReference type="InterPro" id="IPR004240">
    <property type="entry name" value="EMP70"/>
</dbReference>
<dbReference type="GO" id="GO:0000139">
    <property type="term" value="C:Golgi membrane"/>
    <property type="evidence" value="ECO:0007669"/>
    <property type="project" value="UniProtKB-SubCell"/>
</dbReference>
<evidence type="ECO:0000256" key="9">
    <source>
        <dbReference type="ARBA" id="ARBA00023136"/>
    </source>
</evidence>
<keyword evidence="5 10" id="KW-0732">Signal</keyword>
<comment type="subcellular location">
    <subcellularLocation>
        <location evidence="1">Endosome membrane</location>
        <topology evidence="1">Multi-pass membrane protein</topology>
    </subcellularLocation>
    <subcellularLocation>
        <location evidence="2">Golgi apparatus membrane</location>
        <topology evidence="2">Multi-pass membrane protein</topology>
    </subcellularLocation>
</comment>
<keyword evidence="6" id="KW-0967">Endosome</keyword>
<feature type="transmembrane region" description="Helical" evidence="10">
    <location>
        <begin position="343"/>
        <end position="369"/>
    </location>
</feature>
<keyword evidence="9 10" id="KW-0472">Membrane</keyword>
<keyword evidence="4 10" id="KW-0812">Transmembrane</keyword>
<keyword evidence="13" id="KW-1185">Reference proteome</keyword>
<evidence type="ECO:0000313" key="12">
    <source>
        <dbReference type="EMBL" id="KAF2287284.1"/>
    </source>
</evidence>
<dbReference type="InterPro" id="IPR008972">
    <property type="entry name" value="Cupredoxin"/>
</dbReference>
<name>A0A6A6KFS5_HEVBR</name>
<evidence type="ECO:0000259" key="11">
    <source>
        <dbReference type="PROSITE" id="PS51485"/>
    </source>
</evidence>
<dbReference type="Pfam" id="PF02298">
    <property type="entry name" value="Cu_bind_like"/>
    <property type="match status" value="1"/>
</dbReference>
<evidence type="ECO:0000256" key="10">
    <source>
        <dbReference type="RuleBase" id="RU363079"/>
    </source>
</evidence>
<evidence type="ECO:0000256" key="1">
    <source>
        <dbReference type="ARBA" id="ARBA00004337"/>
    </source>
</evidence>
<dbReference type="SUPFAM" id="SSF103473">
    <property type="entry name" value="MFS general substrate transporter"/>
    <property type="match status" value="1"/>
</dbReference>
<dbReference type="Gene3D" id="2.60.40.420">
    <property type="entry name" value="Cupredoxins - blue copper proteins"/>
    <property type="match status" value="1"/>
</dbReference>
<dbReference type="PANTHER" id="PTHR10766:SF110">
    <property type="entry name" value="TRANSMEMBRANE 9 SUPERFAMILY MEMBER 8-RELATED"/>
    <property type="match status" value="1"/>
</dbReference>
<evidence type="ECO:0000256" key="4">
    <source>
        <dbReference type="ARBA" id="ARBA00022692"/>
    </source>
</evidence>
<dbReference type="GO" id="GO:0010008">
    <property type="term" value="C:endosome membrane"/>
    <property type="evidence" value="ECO:0007669"/>
    <property type="project" value="UniProtKB-SubCell"/>
</dbReference>
<feature type="domain" description="Phytocyanin" evidence="11">
    <location>
        <begin position="580"/>
        <end position="668"/>
    </location>
</feature>
<evidence type="ECO:0000256" key="7">
    <source>
        <dbReference type="ARBA" id="ARBA00022989"/>
    </source>
</evidence>
<sequence>MEPRGRRSLPPLMTTICAILALLIHGARCFYLPGVAPEDFVKGDELKVKVNKLTSTKTQLPYSYYSLPYCRPSKILDSAENLGEVLRGDRIENSPYVFKMLERKMCHTVCRLKLDAKIVKEFKEKIDDEYRVNMILDNLPLVVPRQRLDQESPTVYQLGFHVGLKGQYSGSKEERYFIHNHLAFKVKFHRDLQTDSARIVGFEVKPLSVKHKYEGKWNDEKTRLTTCDPHGNVNSNTPQEVEEKKEVIFTYDVEFQESDVKWASRWDTYLLMSDDQIHWFSIVNSLMIVLFLSGMVAMIMLRTLYRDISKYNELETQEEAQEETGWKLVHGDVFRPPSNSDLLCVYVGTGVQFFGMTLVTMIFAILGFLSPSNRGGLMTAMLLLWVFMGLFAGYASARLYKMFKGTEWKKTAFRTAFMFPGIVSAIFFVLNALIWGQKSSGAVPFGTMFALVFLWFGISVPLVFVGSYIGLRKPAIEDPVKTNKIPRQIPEQAWITKAIGFTERYCYFLHFFTERNHHAVRSHMIGMQEESTPRFNMGKNGSPYRSNYSGFVTSTPACPSHTWTRMEALRIPEQSFSEAKEILIGGKTDSWKIPSSQSDSLNKWAESARFSIATLLEAYLSCNTSNPIEEYKDGNTKVKLDRSGPFYFISGAEGHCVKGQKMIVVVLSPRRRYTGISPAPSPAEFEGPAVAPTSTATSLKGSLVMSLGILLWGLF</sequence>
<dbReference type="GO" id="GO:0009055">
    <property type="term" value="F:electron transfer activity"/>
    <property type="evidence" value="ECO:0007669"/>
    <property type="project" value="InterPro"/>
</dbReference>
<evidence type="ECO:0000256" key="2">
    <source>
        <dbReference type="ARBA" id="ARBA00004653"/>
    </source>
</evidence>
<evidence type="ECO:0000313" key="13">
    <source>
        <dbReference type="Proteomes" id="UP000467840"/>
    </source>
</evidence>
<dbReference type="EMBL" id="JAAGAX010000017">
    <property type="protein sequence ID" value="KAF2287284.1"/>
    <property type="molecule type" value="Genomic_DNA"/>
</dbReference>
<feature type="transmembrane region" description="Helical" evidence="10">
    <location>
        <begin position="279"/>
        <end position="301"/>
    </location>
</feature>